<gene>
    <name evidence="6" type="ORF">B2J69_20130</name>
</gene>
<proteinExistence type="inferred from homology"/>
<evidence type="ECO:0000313" key="6">
    <source>
        <dbReference type="EMBL" id="OQP30553.1"/>
    </source>
</evidence>
<evidence type="ECO:0000256" key="4">
    <source>
        <dbReference type="ARBA" id="ARBA00023163"/>
    </source>
</evidence>
<dbReference type="GO" id="GO:0003677">
    <property type="term" value="F:DNA binding"/>
    <property type="evidence" value="ECO:0007669"/>
    <property type="project" value="UniProtKB-KW"/>
</dbReference>
<dbReference type="SUPFAM" id="SSF53850">
    <property type="entry name" value="Periplasmic binding protein-like II"/>
    <property type="match status" value="1"/>
</dbReference>
<evidence type="ECO:0000313" key="7">
    <source>
        <dbReference type="Proteomes" id="UP000192769"/>
    </source>
</evidence>
<dbReference type="FunFam" id="1.10.10.10:FF:000001">
    <property type="entry name" value="LysR family transcriptional regulator"/>
    <property type="match status" value="1"/>
</dbReference>
<dbReference type="InterPro" id="IPR036390">
    <property type="entry name" value="WH_DNA-bd_sf"/>
</dbReference>
<dbReference type="Pfam" id="PF03466">
    <property type="entry name" value="LysR_substrate"/>
    <property type="match status" value="1"/>
</dbReference>
<feature type="domain" description="HTH lysR-type" evidence="5">
    <location>
        <begin position="19"/>
        <end position="68"/>
    </location>
</feature>
<evidence type="ECO:0000259" key="5">
    <source>
        <dbReference type="PROSITE" id="PS50931"/>
    </source>
</evidence>
<dbReference type="InterPro" id="IPR036388">
    <property type="entry name" value="WH-like_DNA-bd_sf"/>
</dbReference>
<comment type="similarity">
    <text evidence="1">Belongs to the LysR transcriptional regulatory family.</text>
</comment>
<dbReference type="SUPFAM" id="SSF46785">
    <property type="entry name" value="Winged helix' DNA-binding domain"/>
    <property type="match status" value="1"/>
</dbReference>
<evidence type="ECO:0000256" key="2">
    <source>
        <dbReference type="ARBA" id="ARBA00023015"/>
    </source>
</evidence>
<sequence>MVINMAAGNPLQPGGIEQFCRAAETGSFTSAAESLGLTPAAVSRSISRLEQRLGVRLFIRTTRAVRLTAEGELYWKECHQALEQIAEAERAITGSQTVPSGPLRISVSAAYGTFRLLPLMPRFTALYPQIDIEISLSDKIIDFVEEGFDLAIRLGIPQDSRLVAFKLEEASLGVFATPAYLAKKGEPNRIDDLNQHDCIQYISPNTGRPLQWLFTDESGNSVEKPITSRMRVLNDALGAVAWVNAGGGLYQTYRFAVGDALRRGELVEVLQKYGGRSRPFSILYPQNRHLSARVRAFVEFLRSAVKT</sequence>
<dbReference type="PRINTS" id="PR00039">
    <property type="entry name" value="HTHLYSR"/>
</dbReference>
<dbReference type="Gene3D" id="3.40.190.290">
    <property type="match status" value="1"/>
</dbReference>
<dbReference type="Proteomes" id="UP000192769">
    <property type="component" value="Unassembled WGS sequence"/>
</dbReference>
<dbReference type="GO" id="GO:0003700">
    <property type="term" value="F:DNA-binding transcription factor activity"/>
    <property type="evidence" value="ECO:0007669"/>
    <property type="project" value="InterPro"/>
</dbReference>
<keyword evidence="7" id="KW-1185">Reference proteome</keyword>
<dbReference type="AlphaFoldDB" id="A0A1V9D9K4"/>
<name>A0A1V9D9K4_9GAMM</name>
<dbReference type="InterPro" id="IPR000847">
    <property type="entry name" value="LysR_HTH_N"/>
</dbReference>
<dbReference type="OrthoDB" id="9110639at2"/>
<dbReference type="PROSITE" id="PS50931">
    <property type="entry name" value="HTH_LYSR"/>
    <property type="match status" value="1"/>
</dbReference>
<comment type="caution">
    <text evidence="6">The sequence shown here is derived from an EMBL/GenBank/DDBJ whole genome shotgun (WGS) entry which is preliminary data.</text>
</comment>
<keyword evidence="4" id="KW-0804">Transcription</keyword>
<reference evidence="6 7" key="1">
    <citation type="submission" date="2017-02" db="EMBL/GenBank/DDBJ databases">
        <title>Whole genome shotgun sequence of Pantoea agglomerans strain AS1 isolated from a cycad, Zamia floridana in Central Florida, USA.</title>
        <authorList>
            <person name="Lata P."/>
            <person name="Govindarajan S."/>
            <person name="Qi F."/>
            <person name="Li J.-L."/>
            <person name="Maurya S.K."/>
            <person name="Sahoo M.K."/>
        </authorList>
    </citation>
    <scope>NUCLEOTIDE SEQUENCE [LARGE SCALE GENOMIC DNA]</scope>
    <source>
        <strain evidence="6 7">AS1</strain>
    </source>
</reference>
<dbReference type="EMBL" id="MWUE01000033">
    <property type="protein sequence ID" value="OQP30553.1"/>
    <property type="molecule type" value="Genomic_DNA"/>
</dbReference>
<organism evidence="6 7">
    <name type="scientific">Pantoea latae</name>
    <dbReference type="NCBI Taxonomy" id="1964541"/>
    <lineage>
        <taxon>Bacteria</taxon>
        <taxon>Pseudomonadati</taxon>
        <taxon>Pseudomonadota</taxon>
        <taxon>Gammaproteobacteria</taxon>
        <taxon>Enterobacterales</taxon>
        <taxon>Erwiniaceae</taxon>
        <taxon>Pantoea</taxon>
    </lineage>
</organism>
<keyword evidence="3" id="KW-0238">DNA-binding</keyword>
<evidence type="ECO:0000256" key="3">
    <source>
        <dbReference type="ARBA" id="ARBA00023125"/>
    </source>
</evidence>
<dbReference type="Gene3D" id="1.10.10.10">
    <property type="entry name" value="Winged helix-like DNA-binding domain superfamily/Winged helix DNA-binding domain"/>
    <property type="match status" value="1"/>
</dbReference>
<protein>
    <submittedName>
        <fullName evidence="6">LysR family transcriptional regulator</fullName>
    </submittedName>
</protein>
<dbReference type="CDD" id="cd08422">
    <property type="entry name" value="PBP2_CrgA_like"/>
    <property type="match status" value="1"/>
</dbReference>
<dbReference type="PANTHER" id="PTHR30537:SF5">
    <property type="entry name" value="HTH-TYPE TRANSCRIPTIONAL ACTIVATOR TTDR-RELATED"/>
    <property type="match status" value="1"/>
</dbReference>
<dbReference type="InterPro" id="IPR005119">
    <property type="entry name" value="LysR_subst-bd"/>
</dbReference>
<keyword evidence="2" id="KW-0805">Transcription regulation</keyword>
<dbReference type="InterPro" id="IPR058163">
    <property type="entry name" value="LysR-type_TF_proteobact-type"/>
</dbReference>
<accession>A0A1V9D9K4</accession>
<dbReference type="Pfam" id="PF00126">
    <property type="entry name" value="HTH_1"/>
    <property type="match status" value="1"/>
</dbReference>
<evidence type="ECO:0000256" key="1">
    <source>
        <dbReference type="ARBA" id="ARBA00009437"/>
    </source>
</evidence>
<dbReference type="PANTHER" id="PTHR30537">
    <property type="entry name" value="HTH-TYPE TRANSCRIPTIONAL REGULATOR"/>
    <property type="match status" value="1"/>
</dbReference>